<protein>
    <submittedName>
        <fullName evidence="2">Uncharacterized protein</fullName>
    </submittedName>
</protein>
<gene>
    <name evidence="2" type="ORF">LCGC14_1562390</name>
</gene>
<keyword evidence="1" id="KW-0812">Transmembrane</keyword>
<dbReference type="EMBL" id="LAZR01012084">
    <property type="protein sequence ID" value="KKM43856.1"/>
    <property type="molecule type" value="Genomic_DNA"/>
</dbReference>
<proteinExistence type="predicted"/>
<organism evidence="2">
    <name type="scientific">marine sediment metagenome</name>
    <dbReference type="NCBI Taxonomy" id="412755"/>
    <lineage>
        <taxon>unclassified sequences</taxon>
        <taxon>metagenomes</taxon>
        <taxon>ecological metagenomes</taxon>
    </lineage>
</organism>
<accession>A0A0F9L3L2</accession>
<comment type="caution">
    <text evidence="2">The sequence shown here is derived from an EMBL/GenBank/DDBJ whole genome shotgun (WGS) entry which is preliminary data.</text>
</comment>
<dbReference type="AlphaFoldDB" id="A0A0F9L3L2"/>
<feature type="transmembrane region" description="Helical" evidence="1">
    <location>
        <begin position="6"/>
        <end position="23"/>
    </location>
</feature>
<evidence type="ECO:0000256" key="1">
    <source>
        <dbReference type="SAM" id="Phobius"/>
    </source>
</evidence>
<evidence type="ECO:0000313" key="2">
    <source>
        <dbReference type="EMBL" id="KKM43856.1"/>
    </source>
</evidence>
<sequence length="30" mass="3810">YSLMSAVALKFTFWVFWGYWRMWKKYAVKD</sequence>
<reference evidence="2" key="1">
    <citation type="journal article" date="2015" name="Nature">
        <title>Complex archaea that bridge the gap between prokaryotes and eukaryotes.</title>
        <authorList>
            <person name="Spang A."/>
            <person name="Saw J.H."/>
            <person name="Jorgensen S.L."/>
            <person name="Zaremba-Niedzwiedzka K."/>
            <person name="Martijn J."/>
            <person name="Lind A.E."/>
            <person name="van Eijk R."/>
            <person name="Schleper C."/>
            <person name="Guy L."/>
            <person name="Ettema T.J."/>
        </authorList>
    </citation>
    <scope>NUCLEOTIDE SEQUENCE</scope>
</reference>
<feature type="non-terminal residue" evidence="2">
    <location>
        <position position="1"/>
    </location>
</feature>
<keyword evidence="1" id="KW-1133">Transmembrane helix</keyword>
<keyword evidence="1" id="KW-0472">Membrane</keyword>
<name>A0A0F9L3L2_9ZZZZ</name>